<feature type="transmembrane region" description="Helical" evidence="1">
    <location>
        <begin position="6"/>
        <end position="30"/>
    </location>
</feature>
<feature type="transmembrane region" description="Helical" evidence="1">
    <location>
        <begin position="186"/>
        <end position="209"/>
    </location>
</feature>
<evidence type="ECO:0000313" key="3">
    <source>
        <dbReference type="Proteomes" id="UP000050794"/>
    </source>
</evidence>
<protein>
    <submittedName>
        <fullName evidence="4">Cohesin domain-containing protein</fullName>
    </submittedName>
</protein>
<name>A0A183U361_TOXCA</name>
<keyword evidence="1" id="KW-0472">Membrane</keyword>
<evidence type="ECO:0000313" key="2">
    <source>
        <dbReference type="EMBL" id="VDM28648.1"/>
    </source>
</evidence>
<accession>A0A183U361</accession>
<dbReference type="Proteomes" id="UP000050794">
    <property type="component" value="Unassembled WGS sequence"/>
</dbReference>
<dbReference type="WBParaSite" id="TCNE_0000293101-mRNA-1">
    <property type="protein sequence ID" value="TCNE_0000293101-mRNA-1"/>
    <property type="gene ID" value="TCNE_0000293101"/>
</dbReference>
<evidence type="ECO:0000256" key="1">
    <source>
        <dbReference type="SAM" id="Phobius"/>
    </source>
</evidence>
<keyword evidence="1" id="KW-0812">Transmembrane</keyword>
<reference evidence="4" key="1">
    <citation type="submission" date="2016-06" db="UniProtKB">
        <authorList>
            <consortium name="WormBaseParasite"/>
        </authorList>
    </citation>
    <scope>IDENTIFICATION</scope>
</reference>
<evidence type="ECO:0000313" key="4">
    <source>
        <dbReference type="WBParaSite" id="TCNE_0000293101-mRNA-1"/>
    </source>
</evidence>
<proteinExistence type="predicted"/>
<keyword evidence="3" id="KW-1185">Reference proteome</keyword>
<sequence length="289" mass="32063">MTVLFALIRSLFQIGYLALLVWSALVVPAAKEQPLLPITMQPYSTSDQIANVYVQNTTIDLLSKIALPELVDETIRAQNPGASFDLTVSNNVSAQILVDTIEQGSRAFGIHNPVGFRQDFDLAFYSLVAMFDNYGVATPPLALSIADSAILRAKINRSISIQVSNHPLPPTIADSLKNKMISSGPALVIGYAVVIAMSMVVSGYAYFLIRESKTNSKHMQVSIQFIQLKILRPCKRRSHLVECPAYIRATFYQAFIVLLAGLNSKRKLFCVHFEQRKCSFLDKTSLELF</sequence>
<reference evidence="2 3" key="2">
    <citation type="submission" date="2018-11" db="EMBL/GenBank/DDBJ databases">
        <authorList>
            <consortium name="Pathogen Informatics"/>
        </authorList>
    </citation>
    <scope>NUCLEOTIDE SEQUENCE [LARGE SCALE GENOMIC DNA]</scope>
</reference>
<dbReference type="EMBL" id="UYWY01003315">
    <property type="protein sequence ID" value="VDM28648.1"/>
    <property type="molecule type" value="Genomic_DNA"/>
</dbReference>
<keyword evidence="1" id="KW-1133">Transmembrane helix</keyword>
<organism evidence="3 4">
    <name type="scientific">Toxocara canis</name>
    <name type="common">Canine roundworm</name>
    <dbReference type="NCBI Taxonomy" id="6265"/>
    <lineage>
        <taxon>Eukaryota</taxon>
        <taxon>Metazoa</taxon>
        <taxon>Ecdysozoa</taxon>
        <taxon>Nematoda</taxon>
        <taxon>Chromadorea</taxon>
        <taxon>Rhabditida</taxon>
        <taxon>Spirurina</taxon>
        <taxon>Ascaridomorpha</taxon>
        <taxon>Ascaridoidea</taxon>
        <taxon>Toxocaridae</taxon>
        <taxon>Toxocara</taxon>
    </lineage>
</organism>
<gene>
    <name evidence="2" type="ORF">TCNE_LOCUS2931</name>
</gene>
<dbReference type="AlphaFoldDB" id="A0A183U361"/>